<dbReference type="PANTHER" id="PTHR16487">
    <property type="entry name" value="PPP4R2-RELATED PROTEIN"/>
    <property type="match status" value="1"/>
</dbReference>
<dbReference type="EMBL" id="JALJOU010000015">
    <property type="protein sequence ID" value="KAK9839628.1"/>
    <property type="molecule type" value="Genomic_DNA"/>
</dbReference>
<evidence type="ECO:0000256" key="2">
    <source>
        <dbReference type="SAM" id="MobiDB-lite"/>
    </source>
</evidence>
<dbReference type="GO" id="GO:0030289">
    <property type="term" value="C:protein phosphatase 4 complex"/>
    <property type="evidence" value="ECO:0007669"/>
    <property type="project" value="InterPro"/>
</dbReference>
<comment type="caution">
    <text evidence="3">The sequence shown here is derived from an EMBL/GenBank/DDBJ whole genome shotgun (WGS) entry which is preliminary data.</text>
</comment>
<dbReference type="AlphaFoldDB" id="A0AAW1S1W9"/>
<gene>
    <name evidence="3" type="ORF">WJX81_001603</name>
</gene>
<sequence length="258" mass="26126">MPPLRGILAETATTGLVRYPWPLQRALYAHALSEVLAHFESEAAVEVGPPALLPGGESGEAARRRLRGDLEAFGEEAPFTLQRLAEVLLEPRKQYARLDKLVLALEKLLLVTSTVPAAAAPPPRPPLASLPPVNENPAPAQPPRGASAITRVPESPADDPVSPSADSDAGDAAAFGNGQLTGRSGGGVGVGFGIAGAALATTLEAVGHSPEVPNGTLGGEAPGAAADGPTAMEAMTTDPLAGPPLMAQRNGVVLPAPL</sequence>
<dbReference type="PANTHER" id="PTHR16487:SF0">
    <property type="entry name" value="PROTEIN PHOSPHATASE 4 REGULATORY SUBUNIT 2-RELATED"/>
    <property type="match status" value="1"/>
</dbReference>
<feature type="region of interest" description="Disordered" evidence="2">
    <location>
        <begin position="117"/>
        <end position="178"/>
    </location>
</feature>
<dbReference type="Pfam" id="PF09184">
    <property type="entry name" value="PPP4R2"/>
    <property type="match status" value="1"/>
</dbReference>
<proteinExistence type="inferred from homology"/>
<protein>
    <submittedName>
        <fullName evidence="3">Uncharacterized protein</fullName>
    </submittedName>
</protein>
<dbReference type="Proteomes" id="UP001445335">
    <property type="component" value="Unassembled WGS sequence"/>
</dbReference>
<evidence type="ECO:0000313" key="3">
    <source>
        <dbReference type="EMBL" id="KAK9839628.1"/>
    </source>
</evidence>
<dbReference type="GO" id="GO:0005737">
    <property type="term" value="C:cytoplasm"/>
    <property type="evidence" value="ECO:0007669"/>
    <property type="project" value="TreeGrafter"/>
</dbReference>
<reference evidence="3 4" key="1">
    <citation type="journal article" date="2024" name="Nat. Commun.">
        <title>Phylogenomics reveals the evolutionary origins of lichenization in chlorophyte algae.</title>
        <authorList>
            <person name="Puginier C."/>
            <person name="Libourel C."/>
            <person name="Otte J."/>
            <person name="Skaloud P."/>
            <person name="Haon M."/>
            <person name="Grisel S."/>
            <person name="Petersen M."/>
            <person name="Berrin J.G."/>
            <person name="Delaux P.M."/>
            <person name="Dal Grande F."/>
            <person name="Keller J."/>
        </authorList>
    </citation>
    <scope>NUCLEOTIDE SEQUENCE [LARGE SCALE GENOMIC DNA]</scope>
    <source>
        <strain evidence="3 4">SAG 245.80</strain>
    </source>
</reference>
<dbReference type="InterPro" id="IPR015267">
    <property type="entry name" value="PPP4R2"/>
</dbReference>
<evidence type="ECO:0000313" key="4">
    <source>
        <dbReference type="Proteomes" id="UP001445335"/>
    </source>
</evidence>
<evidence type="ECO:0000256" key="1">
    <source>
        <dbReference type="ARBA" id="ARBA00009207"/>
    </source>
</evidence>
<dbReference type="GO" id="GO:0019888">
    <property type="term" value="F:protein phosphatase regulator activity"/>
    <property type="evidence" value="ECO:0007669"/>
    <property type="project" value="InterPro"/>
</dbReference>
<name>A0AAW1S1W9_9CHLO</name>
<dbReference type="GO" id="GO:0005634">
    <property type="term" value="C:nucleus"/>
    <property type="evidence" value="ECO:0007669"/>
    <property type="project" value="TreeGrafter"/>
</dbReference>
<feature type="compositionally biased region" description="Low complexity" evidence="2">
    <location>
        <begin position="153"/>
        <end position="178"/>
    </location>
</feature>
<organism evidence="3 4">
    <name type="scientific">Elliptochloris bilobata</name>
    <dbReference type="NCBI Taxonomy" id="381761"/>
    <lineage>
        <taxon>Eukaryota</taxon>
        <taxon>Viridiplantae</taxon>
        <taxon>Chlorophyta</taxon>
        <taxon>core chlorophytes</taxon>
        <taxon>Trebouxiophyceae</taxon>
        <taxon>Trebouxiophyceae incertae sedis</taxon>
        <taxon>Elliptochloris clade</taxon>
        <taxon>Elliptochloris</taxon>
    </lineage>
</organism>
<feature type="compositionally biased region" description="Pro residues" evidence="2">
    <location>
        <begin position="119"/>
        <end position="129"/>
    </location>
</feature>
<accession>A0AAW1S1W9</accession>
<comment type="similarity">
    <text evidence="1">Belongs to the PPP4R2 family.</text>
</comment>
<keyword evidence="4" id="KW-1185">Reference proteome</keyword>